<evidence type="ECO:0000313" key="2">
    <source>
        <dbReference type="EMBL" id="BCB83240.1"/>
    </source>
</evidence>
<dbReference type="EMBL" id="AP022871">
    <property type="protein sequence ID" value="BCB83240.1"/>
    <property type="molecule type" value="Genomic_DNA"/>
</dbReference>
<reference evidence="2 3" key="1">
    <citation type="submission" date="2020-03" db="EMBL/GenBank/DDBJ databases">
        <title>Whole genome shotgun sequence of Phytohabitans suffuscus NBRC 105367.</title>
        <authorList>
            <person name="Komaki H."/>
            <person name="Tamura T."/>
        </authorList>
    </citation>
    <scope>NUCLEOTIDE SEQUENCE [LARGE SCALE GENOMIC DNA]</scope>
    <source>
        <strain evidence="2 3">NBRC 105367</strain>
    </source>
</reference>
<gene>
    <name evidence="2" type="ORF">Psuf_005530</name>
</gene>
<accession>A0A6F8YB11</accession>
<reference evidence="2 3" key="2">
    <citation type="submission" date="2020-03" db="EMBL/GenBank/DDBJ databases">
        <authorList>
            <person name="Ichikawa N."/>
            <person name="Kimura A."/>
            <person name="Kitahashi Y."/>
            <person name="Uohara A."/>
        </authorList>
    </citation>
    <scope>NUCLEOTIDE SEQUENCE [LARGE SCALE GENOMIC DNA]</scope>
    <source>
        <strain evidence="2 3">NBRC 105367</strain>
    </source>
</reference>
<proteinExistence type="predicted"/>
<dbReference type="KEGG" id="psuu:Psuf_005530"/>
<name>A0A6F8YB11_9ACTN</name>
<keyword evidence="3" id="KW-1185">Reference proteome</keyword>
<dbReference type="Proteomes" id="UP000503011">
    <property type="component" value="Chromosome"/>
</dbReference>
<dbReference type="AlphaFoldDB" id="A0A6F8YB11"/>
<protein>
    <submittedName>
        <fullName evidence="2">Uncharacterized protein</fullName>
    </submittedName>
</protein>
<organism evidence="2 3">
    <name type="scientific">Phytohabitans suffuscus</name>
    <dbReference type="NCBI Taxonomy" id="624315"/>
    <lineage>
        <taxon>Bacteria</taxon>
        <taxon>Bacillati</taxon>
        <taxon>Actinomycetota</taxon>
        <taxon>Actinomycetes</taxon>
        <taxon>Micromonosporales</taxon>
        <taxon>Micromonosporaceae</taxon>
    </lineage>
</organism>
<feature type="region of interest" description="Disordered" evidence="1">
    <location>
        <begin position="77"/>
        <end position="100"/>
    </location>
</feature>
<evidence type="ECO:0000313" key="3">
    <source>
        <dbReference type="Proteomes" id="UP000503011"/>
    </source>
</evidence>
<sequence>MPWHCCRRAVGSDHVVPAAASSRAGAVPDPAPEFLRLVGKSDIVDVRHGWDGRRLTTLPGCGRGSSRGRTIRDPELRFEAPDPLGSRLKQAPGASPASFSQGSVPFTSICLALERNDW</sequence>
<evidence type="ECO:0000256" key="1">
    <source>
        <dbReference type="SAM" id="MobiDB-lite"/>
    </source>
</evidence>